<protein>
    <submittedName>
        <fullName evidence="3">Uncharacterized protein</fullName>
    </submittedName>
</protein>
<organism evidence="3 4">
    <name type="scientific">Rhipicephalus sanguineus</name>
    <name type="common">Brown dog tick</name>
    <name type="synonym">Ixodes sanguineus</name>
    <dbReference type="NCBI Taxonomy" id="34632"/>
    <lineage>
        <taxon>Eukaryota</taxon>
        <taxon>Metazoa</taxon>
        <taxon>Ecdysozoa</taxon>
        <taxon>Arthropoda</taxon>
        <taxon>Chelicerata</taxon>
        <taxon>Arachnida</taxon>
        <taxon>Acari</taxon>
        <taxon>Parasitiformes</taxon>
        <taxon>Ixodida</taxon>
        <taxon>Ixodoidea</taxon>
        <taxon>Ixodidae</taxon>
        <taxon>Rhipicephalinae</taxon>
        <taxon>Rhipicephalus</taxon>
        <taxon>Rhipicephalus</taxon>
    </lineage>
</organism>
<sequence>MAQSTSNTDSNENNDLRSEIQDIKSQLQTLLHALNLGTDRDQDQRPEGGERSAGGERTHQGPAEPRTSTVPDLDPAHVGDGDNATHPVALNDVLGVIVETQRYFPTLVVGTRLYLRPRKQTRTAAASSGAEDEEEDSVSVLLASLDFAKRPKNDFRHGCCGPVLRDSSDPEHSIPPRIMWLHQNLPWSQFIFAETVVVAAITVLVVVGTLVAQAVLGFYVPPCTTPACEQAMTLARSSQRMEAPTCSGFYEHLCGAGGALSEYSRRHPLVHAMSAALLDKGAAIGSDTKNRDALDKAAVFYVSCYKHFIPPTEQSGLRQDITNVLTIIKSRWEDITLRATSATSTLKFMFRLIITYHIELGLKIGLSRGSMHLSAGESLRNHLGLPARQLESMLSTSINASGATVTSAQLTQFLIVDESLTNHVGGDEDASALPPDQLFLQIYPKTRDEWVEALADAPRMVESLEPSKLVYVKGISFLHTFTHLILETSSRITRSLWLLAHALLPALEADVVRQTPPELRVDAVVLFCYRQSRESQYGVALESFLWTLAIGSQSVPLAVTATQDLLRSQAALSALRLFQGGLLHEVMEEIEDIEVGLFLDPTSAEEARQLEKLYRDLPMPSRSGYYVNRLLPVAMAPDDSQLLERHSRCLEDDVLGTALAAYSRRRLCVSPALVSQPLYYSGAEAFVNYPTLGFLLAEPYADVLFRALRKAPSGTDTSRRFSATMNCLRRQLESLSNTTVSGDARPASLFRHAGALQLAHDAVENSGGFSGGDPERRAFFERHCWLWCSRMLRSARSSSAAQLDAKGVCNIAVRNVLAFYRAFRCYPEDYMGSVEVCAVFGVPPYEE</sequence>
<keyword evidence="4" id="KW-1185">Reference proteome</keyword>
<dbReference type="Gene3D" id="3.40.390.10">
    <property type="entry name" value="Collagenase (Catalytic Domain)"/>
    <property type="match status" value="1"/>
</dbReference>
<dbReference type="GO" id="GO:0004222">
    <property type="term" value="F:metalloendopeptidase activity"/>
    <property type="evidence" value="ECO:0007669"/>
    <property type="project" value="InterPro"/>
</dbReference>
<name>A0A9D4TCI8_RHISA</name>
<dbReference type="SUPFAM" id="SSF55486">
    <property type="entry name" value="Metalloproteases ('zincins'), catalytic domain"/>
    <property type="match status" value="1"/>
</dbReference>
<dbReference type="PANTHER" id="PTHR11733:SF241">
    <property type="entry name" value="GH26575P-RELATED"/>
    <property type="match status" value="1"/>
</dbReference>
<feature type="transmembrane region" description="Helical" evidence="2">
    <location>
        <begin position="196"/>
        <end position="220"/>
    </location>
</feature>
<comment type="caution">
    <text evidence="3">The sequence shown here is derived from an EMBL/GenBank/DDBJ whole genome shotgun (WGS) entry which is preliminary data.</text>
</comment>
<dbReference type="InterPro" id="IPR024079">
    <property type="entry name" value="MetalloPept_cat_dom_sf"/>
</dbReference>
<dbReference type="PANTHER" id="PTHR11733">
    <property type="entry name" value="ZINC METALLOPROTEASE FAMILY M13 NEPRILYSIN-RELATED"/>
    <property type="match status" value="1"/>
</dbReference>
<feature type="compositionally biased region" description="Basic and acidic residues" evidence="1">
    <location>
        <begin position="38"/>
        <end position="59"/>
    </location>
</feature>
<keyword evidence="2" id="KW-0472">Membrane</keyword>
<dbReference type="AlphaFoldDB" id="A0A9D4TCI8"/>
<dbReference type="InterPro" id="IPR000718">
    <property type="entry name" value="Peptidase_M13"/>
</dbReference>
<dbReference type="EMBL" id="JABSTV010001042">
    <property type="protein sequence ID" value="KAH7985221.1"/>
    <property type="molecule type" value="Genomic_DNA"/>
</dbReference>
<evidence type="ECO:0000313" key="3">
    <source>
        <dbReference type="EMBL" id="KAH7985221.1"/>
    </source>
</evidence>
<accession>A0A9D4TCI8</accession>
<reference evidence="3" key="1">
    <citation type="journal article" date="2020" name="Cell">
        <title>Large-Scale Comparative Analyses of Tick Genomes Elucidate Their Genetic Diversity and Vector Capacities.</title>
        <authorList>
            <consortium name="Tick Genome and Microbiome Consortium (TIGMIC)"/>
            <person name="Jia N."/>
            <person name="Wang J."/>
            <person name="Shi W."/>
            <person name="Du L."/>
            <person name="Sun Y."/>
            <person name="Zhan W."/>
            <person name="Jiang J.F."/>
            <person name="Wang Q."/>
            <person name="Zhang B."/>
            <person name="Ji P."/>
            <person name="Bell-Sakyi L."/>
            <person name="Cui X.M."/>
            <person name="Yuan T.T."/>
            <person name="Jiang B.G."/>
            <person name="Yang W.F."/>
            <person name="Lam T.T."/>
            <person name="Chang Q.C."/>
            <person name="Ding S.J."/>
            <person name="Wang X.J."/>
            <person name="Zhu J.G."/>
            <person name="Ruan X.D."/>
            <person name="Zhao L."/>
            <person name="Wei J.T."/>
            <person name="Ye R.Z."/>
            <person name="Que T.C."/>
            <person name="Du C.H."/>
            <person name="Zhou Y.H."/>
            <person name="Cheng J.X."/>
            <person name="Dai P.F."/>
            <person name="Guo W.B."/>
            <person name="Han X.H."/>
            <person name="Huang E.J."/>
            <person name="Li L.F."/>
            <person name="Wei W."/>
            <person name="Gao Y.C."/>
            <person name="Liu J.Z."/>
            <person name="Shao H.Z."/>
            <person name="Wang X."/>
            <person name="Wang C.C."/>
            <person name="Yang T.C."/>
            <person name="Huo Q.B."/>
            <person name="Li W."/>
            <person name="Chen H.Y."/>
            <person name="Chen S.E."/>
            <person name="Zhou L.G."/>
            <person name="Ni X.B."/>
            <person name="Tian J.H."/>
            <person name="Sheng Y."/>
            <person name="Liu T."/>
            <person name="Pan Y.S."/>
            <person name="Xia L.Y."/>
            <person name="Li J."/>
            <person name="Zhao F."/>
            <person name="Cao W.C."/>
        </authorList>
    </citation>
    <scope>NUCLEOTIDE SEQUENCE</scope>
    <source>
        <strain evidence="3">Rsan-2018</strain>
    </source>
</reference>
<keyword evidence="2" id="KW-0812">Transmembrane</keyword>
<keyword evidence="2" id="KW-1133">Transmembrane helix</keyword>
<feature type="compositionally biased region" description="Low complexity" evidence="1">
    <location>
        <begin position="1"/>
        <end position="13"/>
    </location>
</feature>
<reference evidence="3" key="2">
    <citation type="submission" date="2021-09" db="EMBL/GenBank/DDBJ databases">
        <authorList>
            <person name="Jia N."/>
            <person name="Wang J."/>
            <person name="Shi W."/>
            <person name="Du L."/>
            <person name="Sun Y."/>
            <person name="Zhan W."/>
            <person name="Jiang J."/>
            <person name="Wang Q."/>
            <person name="Zhang B."/>
            <person name="Ji P."/>
            <person name="Sakyi L.B."/>
            <person name="Cui X."/>
            <person name="Yuan T."/>
            <person name="Jiang B."/>
            <person name="Yang W."/>
            <person name="Lam T.T.-Y."/>
            <person name="Chang Q."/>
            <person name="Ding S."/>
            <person name="Wang X."/>
            <person name="Zhu J."/>
            <person name="Ruan X."/>
            <person name="Zhao L."/>
            <person name="Wei J."/>
            <person name="Que T."/>
            <person name="Du C."/>
            <person name="Cheng J."/>
            <person name="Dai P."/>
            <person name="Han X."/>
            <person name="Huang E."/>
            <person name="Gao Y."/>
            <person name="Liu J."/>
            <person name="Shao H."/>
            <person name="Ye R."/>
            <person name="Li L."/>
            <person name="Wei W."/>
            <person name="Wang X."/>
            <person name="Wang C."/>
            <person name="Huo Q."/>
            <person name="Li W."/>
            <person name="Guo W."/>
            <person name="Chen H."/>
            <person name="Chen S."/>
            <person name="Zhou L."/>
            <person name="Zhou L."/>
            <person name="Ni X."/>
            <person name="Tian J."/>
            <person name="Zhou Y."/>
            <person name="Sheng Y."/>
            <person name="Liu T."/>
            <person name="Pan Y."/>
            <person name="Xia L."/>
            <person name="Li J."/>
            <person name="Zhao F."/>
            <person name="Cao W."/>
        </authorList>
    </citation>
    <scope>NUCLEOTIDE SEQUENCE</scope>
    <source>
        <strain evidence="3">Rsan-2018</strain>
        <tissue evidence="3">Larvae</tissue>
    </source>
</reference>
<proteinExistence type="predicted"/>
<evidence type="ECO:0000313" key="4">
    <source>
        <dbReference type="Proteomes" id="UP000821837"/>
    </source>
</evidence>
<feature type="region of interest" description="Disordered" evidence="1">
    <location>
        <begin position="1"/>
        <end position="84"/>
    </location>
</feature>
<dbReference type="GO" id="GO:0005886">
    <property type="term" value="C:plasma membrane"/>
    <property type="evidence" value="ECO:0007669"/>
    <property type="project" value="TreeGrafter"/>
</dbReference>
<dbReference type="PROSITE" id="PS51885">
    <property type="entry name" value="NEPRILYSIN"/>
    <property type="match status" value="1"/>
</dbReference>
<dbReference type="Proteomes" id="UP000821837">
    <property type="component" value="Unassembled WGS sequence"/>
</dbReference>
<evidence type="ECO:0000256" key="2">
    <source>
        <dbReference type="SAM" id="Phobius"/>
    </source>
</evidence>
<gene>
    <name evidence="3" type="ORF">HPB52_024255</name>
</gene>
<evidence type="ECO:0000256" key="1">
    <source>
        <dbReference type="SAM" id="MobiDB-lite"/>
    </source>
</evidence>
<dbReference type="GO" id="GO:0016485">
    <property type="term" value="P:protein processing"/>
    <property type="evidence" value="ECO:0007669"/>
    <property type="project" value="TreeGrafter"/>
</dbReference>